<gene>
    <name evidence="2" type="ORF">SAMN04489765_4274</name>
</gene>
<sequence>MTTTMAPTPEHRAIHRTAERTWRRAGVLRRDRKQLHEELSVELTGAQADGVEPSAILGDDSRRTLRSWAHAREMSGRALRLALVVPAAILGILTGTSLVLATLHGAFRGWSDTLDPGRPAFALAFYASGALLGYLCALVSVGAALHGFEDPHATSTMRRLALLLPAGAALCAIGGVAVASVRGFTTTTPTFLAVAGIVVAGLVATVALARYLAVRPEIAST</sequence>
<reference evidence="3" key="1">
    <citation type="submission" date="2016-10" db="EMBL/GenBank/DDBJ databases">
        <authorList>
            <person name="Varghese N."/>
            <person name="Submissions S."/>
        </authorList>
    </citation>
    <scope>NUCLEOTIDE SEQUENCE [LARGE SCALE GENOMIC DNA]</scope>
    <source>
        <strain evidence="3">DSM 44142</strain>
    </source>
</reference>
<feature type="transmembrane region" description="Helical" evidence="1">
    <location>
        <begin position="81"/>
        <end position="103"/>
    </location>
</feature>
<dbReference type="RefSeq" id="WP_139184269.1">
    <property type="nucleotide sequence ID" value="NZ_AP025457.1"/>
</dbReference>
<proteinExistence type="predicted"/>
<keyword evidence="1" id="KW-1133">Transmembrane helix</keyword>
<evidence type="ECO:0000256" key="1">
    <source>
        <dbReference type="SAM" id="Phobius"/>
    </source>
</evidence>
<evidence type="ECO:0000313" key="2">
    <source>
        <dbReference type="EMBL" id="SDR25594.1"/>
    </source>
</evidence>
<keyword evidence="3" id="KW-1185">Reference proteome</keyword>
<organism evidence="2 3">
    <name type="scientific">Tsukamurella pulmonis</name>
    <dbReference type="NCBI Taxonomy" id="47312"/>
    <lineage>
        <taxon>Bacteria</taxon>
        <taxon>Bacillati</taxon>
        <taxon>Actinomycetota</taxon>
        <taxon>Actinomycetes</taxon>
        <taxon>Mycobacteriales</taxon>
        <taxon>Tsukamurellaceae</taxon>
        <taxon>Tsukamurella</taxon>
    </lineage>
</organism>
<evidence type="ECO:0000313" key="3">
    <source>
        <dbReference type="Proteomes" id="UP000183053"/>
    </source>
</evidence>
<dbReference type="AlphaFoldDB" id="A0A1H1HJK7"/>
<feature type="transmembrane region" description="Helical" evidence="1">
    <location>
        <begin position="160"/>
        <end position="179"/>
    </location>
</feature>
<dbReference type="OrthoDB" id="4465390at2"/>
<keyword evidence="1" id="KW-0472">Membrane</keyword>
<protein>
    <submittedName>
        <fullName evidence="2">Uncharacterized protein</fullName>
    </submittedName>
</protein>
<dbReference type="Proteomes" id="UP000183053">
    <property type="component" value="Unassembled WGS sequence"/>
</dbReference>
<name>A0A1H1HJK7_9ACTN</name>
<dbReference type="EMBL" id="FNLF01000002">
    <property type="protein sequence ID" value="SDR25594.1"/>
    <property type="molecule type" value="Genomic_DNA"/>
</dbReference>
<dbReference type="STRING" id="47312.SAMN04489765_4274"/>
<keyword evidence="1" id="KW-0812">Transmembrane</keyword>
<accession>A0A1H1HJK7</accession>
<feature type="transmembrane region" description="Helical" evidence="1">
    <location>
        <begin position="191"/>
        <end position="213"/>
    </location>
</feature>
<feature type="transmembrane region" description="Helical" evidence="1">
    <location>
        <begin position="123"/>
        <end position="148"/>
    </location>
</feature>